<dbReference type="PANTHER" id="PTHR14490">
    <property type="entry name" value="ZINC FINGER, ZZ TYPE"/>
    <property type="match status" value="1"/>
</dbReference>
<dbReference type="InterPro" id="IPR018034">
    <property type="entry name" value="Kri1"/>
</dbReference>
<feature type="region of interest" description="Disordered" evidence="2">
    <location>
        <begin position="154"/>
        <end position="176"/>
    </location>
</feature>
<feature type="compositionally biased region" description="Basic and acidic residues" evidence="2">
    <location>
        <begin position="34"/>
        <end position="65"/>
    </location>
</feature>
<evidence type="ECO:0000256" key="2">
    <source>
        <dbReference type="SAM" id="MobiDB-lite"/>
    </source>
</evidence>
<dbReference type="Pfam" id="PF12936">
    <property type="entry name" value="Kri1_C"/>
    <property type="match status" value="1"/>
</dbReference>
<feature type="region of interest" description="Disordered" evidence="2">
    <location>
        <begin position="1"/>
        <end position="96"/>
    </location>
</feature>
<dbReference type="InterPro" id="IPR024626">
    <property type="entry name" value="Kri1-like_C"/>
</dbReference>
<feature type="compositionally biased region" description="Basic residues" evidence="2">
    <location>
        <begin position="632"/>
        <end position="645"/>
    </location>
</feature>
<feature type="region of interest" description="Disordered" evidence="2">
    <location>
        <begin position="628"/>
        <end position="651"/>
    </location>
</feature>
<feature type="compositionally biased region" description="Basic and acidic residues" evidence="2">
    <location>
        <begin position="309"/>
        <end position="341"/>
    </location>
</feature>
<dbReference type="AlphaFoldDB" id="A0A7D5Z3S3"/>
<dbReference type="KEGG" id="mbrn:26244974"/>
<evidence type="ECO:0000259" key="3">
    <source>
        <dbReference type="Pfam" id="PF12936"/>
    </source>
</evidence>
<evidence type="ECO:0000256" key="1">
    <source>
        <dbReference type="ARBA" id="ARBA00007473"/>
    </source>
</evidence>
<feature type="region of interest" description="Disordered" evidence="2">
    <location>
        <begin position="307"/>
        <end position="341"/>
    </location>
</feature>
<sequence length="651" mass="74637">MALGTEGPSNGPKPPKRNLLDDGDSDSDGGAQLEKSDLKVNEEYARRFEYNKKREEKHKLEEKFKNSGKGQDDDDDESSSSSNETEDEDGFLATEDLDAQISATLHAIRNKDPRLYDKNYKFIDLPDEDTAGTKEKKEKPVFLRDYHREKLLQGAAATSDGEEDPVPQTYAEEQDALRKSIVSEFNTAGAVDDSDDSDSDGFMKKKAPAEIEKTENGVHPARAAALKISDLDIVNADKDPETYLSNFLSARAWIPEEGGRWKAFESDEGEDDDRADEFEQAYNMRFENPEKSNEVLQSYARDFAAARSVRREEKTGRQRQREIEKQKKEEEKRQRREDKARLRKLKLEETEEKLRKVKQAAGAVGKELTEQEWMKFLDEAWENDKWEEEMQKRFGDDYYAMEDNATAASDGGDDDIEKKKKKKKHAEKPKWDDDIDIKDLIPDFEVEDQAKLRISLSDEDDENQDSDAPPSKKRKTSEHKRARLESQKQARKERFKLEALVDAKLELDNHELLSSNSGMTFRYRETSPQSFGMTARDILLAPSDKDLNQFFGLKKLAPFRDPEKKHRDKKRLGKKARLREWRRGTFGKEFEKEGPTYGFEMVMDEEDVIMDGVPDKAVTGESVHVVGDVGARKKKRKRSKGKKKGGAVEAE</sequence>
<feature type="region of interest" description="Disordered" evidence="2">
    <location>
        <begin position="188"/>
        <end position="218"/>
    </location>
</feature>
<feature type="compositionally biased region" description="Basic and acidic residues" evidence="2">
    <location>
        <begin position="201"/>
        <end position="216"/>
    </location>
</feature>
<dbReference type="RefSeq" id="XP_014542460.1">
    <property type="nucleotide sequence ID" value="XM_014686974.1"/>
</dbReference>
<dbReference type="GO" id="GO:0030686">
    <property type="term" value="C:90S preribosome"/>
    <property type="evidence" value="ECO:0007669"/>
    <property type="project" value="TreeGrafter"/>
</dbReference>
<keyword evidence="5" id="KW-1185">Reference proteome</keyword>
<protein>
    <submittedName>
        <fullName evidence="4">Protein kri1</fullName>
    </submittedName>
</protein>
<accession>A0A7D5Z3S3</accession>
<dbReference type="OrthoDB" id="10252032at2759"/>
<gene>
    <name evidence="4" type="primary">kri1</name>
    <name evidence="4" type="ORF">G6M90_00g086540</name>
</gene>
<dbReference type="PANTHER" id="PTHR14490:SF5">
    <property type="entry name" value="PROTEIN KRI1 HOMOLOG"/>
    <property type="match status" value="1"/>
</dbReference>
<dbReference type="GO" id="GO:0000447">
    <property type="term" value="P:endonucleolytic cleavage in ITS1 to separate SSU-rRNA from 5.8S rRNA and LSU-rRNA from tricistronic rRNA transcript (SSU-rRNA, 5.8S rRNA, LSU-rRNA)"/>
    <property type="evidence" value="ECO:0007669"/>
    <property type="project" value="TreeGrafter"/>
</dbReference>
<reference evidence="4 5" key="1">
    <citation type="submission" date="2020-07" db="EMBL/GenBank/DDBJ databases">
        <title>Telomere length de novo assembly of all 7 chromosomes of the fungus, Metarhizium brunneum, using a novel assembly pipeline.</title>
        <authorList>
            <person name="Saud z."/>
            <person name="Kortsinoglou A."/>
            <person name="Kouvelis V.N."/>
            <person name="Butt T.M."/>
        </authorList>
    </citation>
    <scope>NUCLEOTIDE SEQUENCE [LARGE SCALE GENOMIC DNA]</scope>
    <source>
        <strain evidence="4 5">4556</strain>
    </source>
</reference>
<organism evidence="4 5">
    <name type="scientific">Metarhizium brunneum</name>
    <dbReference type="NCBI Taxonomy" id="500148"/>
    <lineage>
        <taxon>Eukaryota</taxon>
        <taxon>Fungi</taxon>
        <taxon>Dikarya</taxon>
        <taxon>Ascomycota</taxon>
        <taxon>Pezizomycotina</taxon>
        <taxon>Sordariomycetes</taxon>
        <taxon>Hypocreomycetidae</taxon>
        <taxon>Hypocreales</taxon>
        <taxon>Clavicipitaceae</taxon>
        <taxon>Metarhizium</taxon>
    </lineage>
</organism>
<feature type="domain" description="Kri1-like C-terminal" evidence="3">
    <location>
        <begin position="496"/>
        <end position="583"/>
    </location>
</feature>
<feature type="region of interest" description="Disordered" evidence="2">
    <location>
        <begin position="404"/>
        <end position="432"/>
    </location>
</feature>
<dbReference type="GeneID" id="26244974"/>
<dbReference type="Pfam" id="PF05178">
    <property type="entry name" value="Kri1"/>
    <property type="match status" value="1"/>
</dbReference>
<feature type="compositionally biased region" description="Basic residues" evidence="2">
    <location>
        <begin position="471"/>
        <end position="482"/>
    </location>
</feature>
<dbReference type="Proteomes" id="UP000510686">
    <property type="component" value="Chromosome 5"/>
</dbReference>
<dbReference type="GO" id="GO:0005730">
    <property type="term" value="C:nucleolus"/>
    <property type="evidence" value="ECO:0007669"/>
    <property type="project" value="TreeGrafter"/>
</dbReference>
<evidence type="ECO:0000313" key="5">
    <source>
        <dbReference type="Proteomes" id="UP000510686"/>
    </source>
</evidence>
<name>A0A7D5Z3S3_9HYPO</name>
<proteinExistence type="inferred from homology"/>
<comment type="similarity">
    <text evidence="1">Belongs to the KRI1 family.</text>
</comment>
<dbReference type="EMBL" id="CP058936">
    <property type="protein sequence ID" value="QLI71845.1"/>
    <property type="molecule type" value="Genomic_DNA"/>
</dbReference>
<feature type="compositionally biased region" description="Acidic residues" evidence="2">
    <location>
        <begin position="72"/>
        <end position="96"/>
    </location>
</feature>
<feature type="region of interest" description="Disordered" evidence="2">
    <location>
        <begin position="451"/>
        <end position="490"/>
    </location>
</feature>
<evidence type="ECO:0000313" key="4">
    <source>
        <dbReference type="EMBL" id="QLI71845.1"/>
    </source>
</evidence>